<gene>
    <name evidence="3" type="ORF">J3R73_000550</name>
</gene>
<sequence>MDLELAGKVIAVTGASRGLGLKVAERLAAEGAAVAVAARSAGELAAAHAAIEAHGGRCLAYACDLAVAGEAAAFIASVVEIFGRLDGLVCNAGMAPGAGEERAAWQAALALNVGHTAEAIEAAAPVIAAAGSVLLLAGRREAGEDWPAYAARAALGEMARRFSEELSTRSVRVNLLAPATEDAGALADAAAFLLSVRAGRISGATFVA</sequence>
<dbReference type="Pfam" id="PF00106">
    <property type="entry name" value="adh_short"/>
    <property type="match status" value="1"/>
</dbReference>
<evidence type="ECO:0000313" key="3">
    <source>
        <dbReference type="EMBL" id="MDQ0390758.1"/>
    </source>
</evidence>
<proteinExistence type="inferred from homology"/>
<dbReference type="PRINTS" id="PR00081">
    <property type="entry name" value="GDHRDH"/>
</dbReference>
<dbReference type="RefSeq" id="WP_307422150.1">
    <property type="nucleotide sequence ID" value="NZ_JAUSVK010000001.1"/>
</dbReference>
<evidence type="ECO:0000256" key="2">
    <source>
        <dbReference type="ARBA" id="ARBA00023002"/>
    </source>
</evidence>
<dbReference type="PANTHER" id="PTHR43943:SF17">
    <property type="entry name" value="3-PHENYLPROPIONATE-DIHYDRODIOL_CINNAMIC ACID-DIHYDRODIOL DEHYDROGENASE"/>
    <property type="match status" value="1"/>
</dbReference>
<reference evidence="3 4" key="1">
    <citation type="submission" date="2023-07" db="EMBL/GenBank/DDBJ databases">
        <title>Genomic Encyclopedia of Type Strains, Phase IV (KMG-IV): sequencing the most valuable type-strain genomes for metagenomic binning, comparative biology and taxonomic classification.</title>
        <authorList>
            <person name="Goeker M."/>
        </authorList>
    </citation>
    <scope>NUCLEOTIDE SEQUENCE [LARGE SCALE GENOMIC DNA]</scope>
    <source>
        <strain evidence="3 4">DSM 5896</strain>
    </source>
</reference>
<comment type="similarity">
    <text evidence="1">Belongs to the short-chain dehydrogenases/reductases (SDR) family.</text>
</comment>
<organism evidence="3 4">
    <name type="scientific">Labrys monachus</name>
    <dbReference type="NCBI Taxonomy" id="217067"/>
    <lineage>
        <taxon>Bacteria</taxon>
        <taxon>Pseudomonadati</taxon>
        <taxon>Pseudomonadota</taxon>
        <taxon>Alphaproteobacteria</taxon>
        <taxon>Hyphomicrobiales</taxon>
        <taxon>Xanthobacteraceae</taxon>
        <taxon>Labrys</taxon>
    </lineage>
</organism>
<dbReference type="CDD" id="cd05233">
    <property type="entry name" value="SDR_c"/>
    <property type="match status" value="1"/>
</dbReference>
<dbReference type="SUPFAM" id="SSF51735">
    <property type="entry name" value="NAD(P)-binding Rossmann-fold domains"/>
    <property type="match status" value="1"/>
</dbReference>
<dbReference type="Gene3D" id="3.40.50.720">
    <property type="entry name" value="NAD(P)-binding Rossmann-like Domain"/>
    <property type="match status" value="1"/>
</dbReference>
<name>A0ABU0F820_9HYPH</name>
<dbReference type="Proteomes" id="UP001237448">
    <property type="component" value="Unassembled WGS sequence"/>
</dbReference>
<protein>
    <submittedName>
        <fullName evidence="3">NAD(P)-dependent dehydrogenase (Short-subunit alcohol dehydrogenase family)</fullName>
    </submittedName>
</protein>
<evidence type="ECO:0000256" key="1">
    <source>
        <dbReference type="ARBA" id="ARBA00006484"/>
    </source>
</evidence>
<keyword evidence="2" id="KW-0560">Oxidoreductase</keyword>
<keyword evidence="4" id="KW-1185">Reference proteome</keyword>
<dbReference type="EMBL" id="JAUSVK010000001">
    <property type="protein sequence ID" value="MDQ0390758.1"/>
    <property type="molecule type" value="Genomic_DNA"/>
</dbReference>
<comment type="caution">
    <text evidence="3">The sequence shown here is derived from an EMBL/GenBank/DDBJ whole genome shotgun (WGS) entry which is preliminary data.</text>
</comment>
<dbReference type="PANTHER" id="PTHR43943">
    <property type="entry name" value="DEHYDROGENASE/REDUCTASE (SDR FAMILY) MEMBER 4"/>
    <property type="match status" value="1"/>
</dbReference>
<dbReference type="InterPro" id="IPR002347">
    <property type="entry name" value="SDR_fam"/>
</dbReference>
<dbReference type="InterPro" id="IPR036291">
    <property type="entry name" value="NAD(P)-bd_dom_sf"/>
</dbReference>
<accession>A0ABU0F820</accession>
<evidence type="ECO:0000313" key="4">
    <source>
        <dbReference type="Proteomes" id="UP001237448"/>
    </source>
</evidence>